<evidence type="ECO:0000259" key="4">
    <source>
        <dbReference type="PROSITE" id="PS51387"/>
    </source>
</evidence>
<protein>
    <submittedName>
        <fullName evidence="5">FAD-dependent oxidoreductase</fullName>
    </submittedName>
</protein>
<reference evidence="5 6" key="1">
    <citation type="submission" date="2022-10" db="EMBL/GenBank/DDBJ databases">
        <title>Aestuariibacter sp. AA17 isolated from Montipora capitata coral fragment.</title>
        <authorList>
            <person name="Emsley S.A."/>
            <person name="Pfannmuller K.M."/>
            <person name="Loughran R.M."/>
            <person name="Shlafstein M."/>
            <person name="Papke E."/>
            <person name="Saw J.H."/>
            <person name="Ushijima B."/>
            <person name="Videau P."/>
        </authorList>
    </citation>
    <scope>NUCLEOTIDE SEQUENCE [LARGE SCALE GENOMIC DNA]</scope>
    <source>
        <strain evidence="5 6">AA17</strain>
    </source>
</reference>
<evidence type="ECO:0000256" key="3">
    <source>
        <dbReference type="ARBA" id="ARBA00022827"/>
    </source>
</evidence>
<sequence>MSIFEIINKGLSQDSEAIIFDAPEATLKFGRTTFSENVHLAAAVTVKKRTTISTLLKLANEHHFALYPISTGNNWGYGSIAESKDKPRVIIDLSQLKGIYPASKELGLITVEPGVTQQDLFDYLAQNDWPYMTPVTGAGPNCSILSNALERGYGITPHAMHFDAVTAMKVYLPHPDLCHEEMSSAISELDKSGSDFIDKTFKHGLGPAVDGLFTQSNLGIVTECTIRLAKRRSFSSFYLRCFDKQGLPKLVNFIHQVLQEFEGVVGSINLMDKNRVISMTADNPNPADIHRVMTSEQVSKIEKEHGTPEWMIIGTIYGNKRVVDASEKEIKKMARGTGSIIFSSSPLLSLANQLTKAPFLKSLSVVKKVKGQLDALEEGQELMLGKPNQLALKLAYWRNAYCTPDKTKSLLPDKDKCGLLWYAPLIPMCADKIDEYVAMIRDITPKYGVEPLITFTNLRHDCIDSTVPILFNLEDPEAVDQSKACLEELVSVGRQKGFVPYRLNIEQQASLLDKNAIYWQAVDNIKSSLDPNRIISPGRYNPR</sequence>
<dbReference type="InterPro" id="IPR016169">
    <property type="entry name" value="FAD-bd_PCMH_sub2"/>
</dbReference>
<evidence type="ECO:0000313" key="6">
    <source>
        <dbReference type="Proteomes" id="UP001652504"/>
    </source>
</evidence>
<dbReference type="InterPro" id="IPR016167">
    <property type="entry name" value="FAD-bd_PCMH_sub1"/>
</dbReference>
<dbReference type="PANTHER" id="PTHR11748">
    <property type="entry name" value="D-LACTATE DEHYDROGENASE"/>
    <property type="match status" value="1"/>
</dbReference>
<dbReference type="InterPro" id="IPR016166">
    <property type="entry name" value="FAD-bd_PCMH"/>
</dbReference>
<dbReference type="Proteomes" id="UP001652504">
    <property type="component" value="Unassembled WGS sequence"/>
</dbReference>
<dbReference type="InterPro" id="IPR036318">
    <property type="entry name" value="FAD-bd_PCMH-like_sf"/>
</dbReference>
<dbReference type="RefSeq" id="WP_263713304.1">
    <property type="nucleotide sequence ID" value="NZ_JAOWKX010000008.1"/>
</dbReference>
<dbReference type="InterPro" id="IPR016170">
    <property type="entry name" value="Cytok_DH_C_sf"/>
</dbReference>
<dbReference type="Gene3D" id="3.30.43.10">
    <property type="entry name" value="Uridine Diphospho-n-acetylenolpyruvylglucosamine Reductase, domain 2"/>
    <property type="match status" value="1"/>
</dbReference>
<evidence type="ECO:0000256" key="1">
    <source>
        <dbReference type="ARBA" id="ARBA00008000"/>
    </source>
</evidence>
<comment type="caution">
    <text evidence="5">The sequence shown here is derived from an EMBL/GenBank/DDBJ whole genome shotgun (WGS) entry which is preliminary data.</text>
</comment>
<evidence type="ECO:0000256" key="2">
    <source>
        <dbReference type="ARBA" id="ARBA00022630"/>
    </source>
</evidence>
<evidence type="ECO:0000313" key="5">
    <source>
        <dbReference type="EMBL" id="MCV2886013.1"/>
    </source>
</evidence>
<dbReference type="PANTHER" id="PTHR11748:SF111">
    <property type="entry name" value="D-LACTATE DEHYDROGENASE, MITOCHONDRIAL-RELATED"/>
    <property type="match status" value="1"/>
</dbReference>
<organism evidence="5 6">
    <name type="scientific">Fluctibacter corallii</name>
    <dbReference type="NCBI Taxonomy" id="2984329"/>
    <lineage>
        <taxon>Bacteria</taxon>
        <taxon>Pseudomonadati</taxon>
        <taxon>Pseudomonadota</taxon>
        <taxon>Gammaproteobacteria</taxon>
        <taxon>Alteromonadales</taxon>
        <taxon>Alteromonadaceae</taxon>
        <taxon>Fluctibacter</taxon>
    </lineage>
</organism>
<proteinExistence type="inferred from homology"/>
<dbReference type="Gene3D" id="3.40.462.10">
    <property type="entry name" value="FAD-linked oxidases, C-terminal domain"/>
    <property type="match status" value="1"/>
</dbReference>
<dbReference type="Pfam" id="PF01565">
    <property type="entry name" value="FAD_binding_4"/>
    <property type="match status" value="1"/>
</dbReference>
<accession>A0ABT3ABF6</accession>
<keyword evidence="6" id="KW-1185">Reference proteome</keyword>
<keyword evidence="2" id="KW-0285">Flavoprotein</keyword>
<dbReference type="SUPFAM" id="SSF55103">
    <property type="entry name" value="FAD-linked oxidases, C-terminal domain"/>
    <property type="match status" value="1"/>
</dbReference>
<name>A0ABT3ABF6_9ALTE</name>
<gene>
    <name evidence="5" type="ORF">OE749_15070</name>
</gene>
<dbReference type="EMBL" id="JAOWKX010000008">
    <property type="protein sequence ID" value="MCV2886013.1"/>
    <property type="molecule type" value="Genomic_DNA"/>
</dbReference>
<comment type="similarity">
    <text evidence="1">Belongs to the FAD-binding oxidoreductase/transferase type 4 family.</text>
</comment>
<dbReference type="InterPro" id="IPR006094">
    <property type="entry name" value="Oxid_FAD_bind_N"/>
</dbReference>
<keyword evidence="3" id="KW-0274">FAD</keyword>
<dbReference type="PROSITE" id="PS51387">
    <property type="entry name" value="FAD_PCMH"/>
    <property type="match status" value="1"/>
</dbReference>
<dbReference type="SUPFAM" id="SSF56176">
    <property type="entry name" value="FAD-binding/transporter-associated domain-like"/>
    <property type="match status" value="1"/>
</dbReference>
<feature type="domain" description="FAD-binding PCMH-type" evidence="4">
    <location>
        <begin position="36"/>
        <end position="231"/>
    </location>
</feature>
<dbReference type="Gene3D" id="3.30.465.10">
    <property type="match status" value="1"/>
</dbReference>
<dbReference type="InterPro" id="IPR016164">
    <property type="entry name" value="FAD-linked_Oxase-like_C"/>
</dbReference>